<gene>
    <name evidence="1" type="ORF">IAB19_07630</name>
</gene>
<evidence type="ECO:0000313" key="2">
    <source>
        <dbReference type="Proteomes" id="UP000823631"/>
    </source>
</evidence>
<accession>A0A9D9GUH5</accession>
<organism evidence="1 2">
    <name type="scientific">Candidatus Avisuccinivibrio stercorigallinarum</name>
    <dbReference type="NCBI Taxonomy" id="2840704"/>
    <lineage>
        <taxon>Bacteria</taxon>
        <taxon>Pseudomonadati</taxon>
        <taxon>Pseudomonadota</taxon>
        <taxon>Gammaproteobacteria</taxon>
        <taxon>Aeromonadales</taxon>
        <taxon>Succinivibrionaceae</taxon>
        <taxon>Succinivibrionaceae incertae sedis</taxon>
        <taxon>Candidatus Avisuccinivibrio</taxon>
    </lineage>
</organism>
<dbReference type="GO" id="GO:0006508">
    <property type="term" value="P:proteolysis"/>
    <property type="evidence" value="ECO:0007669"/>
    <property type="project" value="InterPro"/>
</dbReference>
<keyword evidence="1" id="KW-0121">Carboxypeptidase</keyword>
<keyword evidence="1" id="KW-0378">Hydrolase</keyword>
<dbReference type="EMBL" id="JADINH010000160">
    <property type="protein sequence ID" value="MBO8416230.1"/>
    <property type="molecule type" value="Genomic_DNA"/>
</dbReference>
<dbReference type="InterPro" id="IPR012338">
    <property type="entry name" value="Beta-lactam/transpept-like"/>
</dbReference>
<dbReference type="AlphaFoldDB" id="A0A9D9GUH5"/>
<reference evidence="1" key="1">
    <citation type="submission" date="2020-10" db="EMBL/GenBank/DDBJ databases">
        <authorList>
            <person name="Gilroy R."/>
        </authorList>
    </citation>
    <scope>NUCLEOTIDE SEQUENCE</scope>
    <source>
        <strain evidence="1">17213</strain>
    </source>
</reference>
<proteinExistence type="predicted"/>
<dbReference type="Proteomes" id="UP000823631">
    <property type="component" value="Unassembled WGS sequence"/>
</dbReference>
<name>A0A9D9GUH5_9GAMM</name>
<reference evidence="1" key="2">
    <citation type="journal article" date="2021" name="PeerJ">
        <title>Extensive microbial diversity within the chicken gut microbiome revealed by metagenomics and culture.</title>
        <authorList>
            <person name="Gilroy R."/>
            <person name="Ravi A."/>
            <person name="Getino M."/>
            <person name="Pursley I."/>
            <person name="Horton D.L."/>
            <person name="Alikhan N.F."/>
            <person name="Baker D."/>
            <person name="Gharbi K."/>
            <person name="Hall N."/>
            <person name="Watson M."/>
            <person name="Adriaenssens E.M."/>
            <person name="Foster-Nyarko E."/>
            <person name="Jarju S."/>
            <person name="Secka A."/>
            <person name="Antonio M."/>
            <person name="Oren A."/>
            <person name="Chaudhuri R.R."/>
            <person name="La Ragione R."/>
            <person name="Hildebrand F."/>
            <person name="Pallen M.J."/>
        </authorList>
    </citation>
    <scope>NUCLEOTIDE SEQUENCE</scope>
    <source>
        <strain evidence="1">17213</strain>
    </source>
</reference>
<dbReference type="SUPFAM" id="SSF56601">
    <property type="entry name" value="beta-lactamase/transpeptidase-like"/>
    <property type="match status" value="1"/>
</dbReference>
<dbReference type="Gene3D" id="3.40.710.10">
    <property type="entry name" value="DD-peptidase/beta-lactamase superfamily"/>
    <property type="match status" value="1"/>
</dbReference>
<feature type="non-terminal residue" evidence="1">
    <location>
        <position position="1"/>
    </location>
</feature>
<dbReference type="Pfam" id="PF02113">
    <property type="entry name" value="Peptidase_S13"/>
    <property type="match status" value="1"/>
</dbReference>
<evidence type="ECO:0000313" key="1">
    <source>
        <dbReference type="EMBL" id="MBO8416230.1"/>
    </source>
</evidence>
<sequence>RASTINPPLKLNVIAKTGTLQNVSNLAGYVRSKSGKLIPFVMFTNAITYTERTRDLVKFRRMASPHLNYERYVLEHIYNEEVMGRDF</sequence>
<dbReference type="GO" id="GO:0004185">
    <property type="term" value="F:serine-type carboxypeptidase activity"/>
    <property type="evidence" value="ECO:0007669"/>
    <property type="project" value="InterPro"/>
</dbReference>
<protein>
    <submittedName>
        <fullName evidence="1">D-alanyl-D-alanine carboxypeptidase</fullName>
    </submittedName>
</protein>
<dbReference type="InterPro" id="IPR000667">
    <property type="entry name" value="Peptidase_S13"/>
</dbReference>
<comment type="caution">
    <text evidence="1">The sequence shown here is derived from an EMBL/GenBank/DDBJ whole genome shotgun (WGS) entry which is preliminary data.</text>
</comment>
<keyword evidence="1" id="KW-0645">Protease</keyword>